<name>A0AAV2YZN0_9STRA</name>
<comment type="caution">
    <text evidence="2">The sequence shown here is derived from an EMBL/GenBank/DDBJ whole genome shotgun (WGS) entry which is preliminary data.</text>
</comment>
<evidence type="ECO:0000313" key="3">
    <source>
        <dbReference type="Proteomes" id="UP001146120"/>
    </source>
</evidence>
<feature type="compositionally biased region" description="Basic and acidic residues" evidence="1">
    <location>
        <begin position="107"/>
        <end position="121"/>
    </location>
</feature>
<dbReference type="AlphaFoldDB" id="A0AAV2YZN0"/>
<evidence type="ECO:0000256" key="1">
    <source>
        <dbReference type="SAM" id="MobiDB-lite"/>
    </source>
</evidence>
<feature type="region of interest" description="Disordered" evidence="1">
    <location>
        <begin position="84"/>
        <end position="121"/>
    </location>
</feature>
<dbReference type="Proteomes" id="UP001146120">
    <property type="component" value="Unassembled WGS sequence"/>
</dbReference>
<sequence>MTIEPRRGDVKVYWERQAREGSIATSANYGERFGMEGTASNTFYMRCRLPPQRGSFKLFRSETALCNTMFALCWADRRPESIISNRGTTLPRSDAVRRRHRLSSDGTRTEVYEKRIQRPPR</sequence>
<proteinExistence type="predicted"/>
<reference evidence="2" key="2">
    <citation type="journal article" date="2023" name="Microbiol Resour">
        <title>Decontamination and Annotation of the Draft Genome Sequence of the Oomycete Lagenidium giganteum ARSEF 373.</title>
        <authorList>
            <person name="Morgan W.R."/>
            <person name="Tartar A."/>
        </authorList>
    </citation>
    <scope>NUCLEOTIDE SEQUENCE</scope>
    <source>
        <strain evidence="2">ARSEF 373</strain>
    </source>
</reference>
<dbReference type="EMBL" id="DAKRPA010000097">
    <property type="protein sequence ID" value="DAZ98764.1"/>
    <property type="molecule type" value="Genomic_DNA"/>
</dbReference>
<evidence type="ECO:0000313" key="2">
    <source>
        <dbReference type="EMBL" id="DAZ98764.1"/>
    </source>
</evidence>
<keyword evidence="3" id="KW-1185">Reference proteome</keyword>
<accession>A0AAV2YZN0</accession>
<protein>
    <submittedName>
        <fullName evidence="2">Uncharacterized protein</fullName>
    </submittedName>
</protein>
<gene>
    <name evidence="2" type="ORF">N0F65_003980</name>
</gene>
<organism evidence="2 3">
    <name type="scientific">Lagenidium giganteum</name>
    <dbReference type="NCBI Taxonomy" id="4803"/>
    <lineage>
        <taxon>Eukaryota</taxon>
        <taxon>Sar</taxon>
        <taxon>Stramenopiles</taxon>
        <taxon>Oomycota</taxon>
        <taxon>Peronosporomycetes</taxon>
        <taxon>Pythiales</taxon>
        <taxon>Pythiaceae</taxon>
    </lineage>
</organism>
<reference evidence="2" key="1">
    <citation type="submission" date="2022-11" db="EMBL/GenBank/DDBJ databases">
        <authorList>
            <person name="Morgan W.R."/>
            <person name="Tartar A."/>
        </authorList>
    </citation>
    <scope>NUCLEOTIDE SEQUENCE</scope>
    <source>
        <strain evidence="2">ARSEF 373</strain>
    </source>
</reference>